<accession>A0A286M372</accession>
<dbReference type="Proteomes" id="UP000001963">
    <property type="component" value="Chromosome"/>
</dbReference>
<reference evidence="1 2" key="1">
    <citation type="journal article" date="2007" name="J. Bacteriol.">
        <title>Genome sequence analysis of the emerging human pathogenic acetic acid bacterium Granulibacter bethesdensis.</title>
        <authorList>
            <person name="Greenberg D.E."/>
            <person name="Porcella S.F."/>
            <person name="Zelazny A.M."/>
            <person name="Virtaneva K."/>
            <person name="Sturdevant D.E."/>
            <person name="Kupko J.J.III."/>
            <person name="Barbian K.D."/>
            <person name="Babar A."/>
            <person name="Dorward D.W."/>
            <person name="Holland S.M."/>
        </authorList>
    </citation>
    <scope>NUCLEOTIDE SEQUENCE [LARGE SCALE GENOMIC DNA]</scope>
    <source>
        <strain evidence="2">ATCC BAA-1260 / CGDNIH1</strain>
    </source>
</reference>
<protein>
    <submittedName>
        <fullName evidence="1">Uncharacterized protein</fullName>
    </submittedName>
</protein>
<dbReference type="AlphaFoldDB" id="A0A286M372"/>
<evidence type="ECO:0000313" key="2">
    <source>
        <dbReference type="Proteomes" id="UP000001963"/>
    </source>
</evidence>
<organism evidence="1 2">
    <name type="scientific">Granulibacter bethesdensis (strain ATCC BAA-1260 / CGDNIH1)</name>
    <dbReference type="NCBI Taxonomy" id="391165"/>
    <lineage>
        <taxon>Bacteria</taxon>
        <taxon>Pseudomonadati</taxon>
        <taxon>Pseudomonadota</taxon>
        <taxon>Alphaproteobacteria</taxon>
        <taxon>Acetobacterales</taxon>
        <taxon>Acetobacteraceae</taxon>
        <taxon>Granulibacter</taxon>
    </lineage>
</organism>
<dbReference type="EMBL" id="CP000394">
    <property type="protein sequence ID" value="ASV62471.1"/>
    <property type="molecule type" value="Genomic_DNA"/>
</dbReference>
<keyword evidence="2" id="KW-1185">Reference proteome</keyword>
<gene>
    <name evidence="1" type="ordered locus">GbCGDNIH1_7076</name>
</gene>
<evidence type="ECO:0000313" key="1">
    <source>
        <dbReference type="EMBL" id="ASV62471.1"/>
    </source>
</evidence>
<sequence length="42" mass="4494">MQAAGCAAFLEILCPTIIITELVPTIAHGIERWNPECRSGAP</sequence>
<dbReference type="KEGG" id="gbe:GbCGDNIH1_7076"/>
<proteinExistence type="predicted"/>
<name>A0A286M372_GRABC</name>